<sequence>MRIKSVGIENFRCLNEVDIDFDQITTFIGPNGAGKSSVLRALDWFFNGGVIDEKDVWSGSDLQRVRVRVTFDTLTSTDRAALGDKYAPVNADTFTAWRTWTNGQDKMTGNALVFPPFETVRNASGAGPKKDALTELLANYPDHELPKWSSMSKVESAMDEWERANSEHLEESESGGSHLFGFNGQNVLSGVFDFVLVTADLRANEESQDSRGTIIGRILEKTVDRAKADAAYSRLAEDVASRREAISKEHLVSQLDQLGSDLSREIEAFTAGRKIQLSAQEPELKPQMSKIRVTVMDQMTETDVDRQGHGFQRALLISSLKMLASKSAGEDSESVICLAIEEPELFQHPTQARAFSSVLRTLASDLANGLQVAYATHSPYFVDARYFDEIRRVRRSADAPDQHAQVTVSHAKLDAVASRLTGYVDPKVVTARWDMVCNQHLSEALFADAVMRLFGLSVGVGLAG</sequence>
<dbReference type="InterPro" id="IPR041685">
    <property type="entry name" value="AAA_GajA/Old/RecF-like"/>
</dbReference>
<proteinExistence type="predicted"/>
<evidence type="ECO:0000259" key="1">
    <source>
        <dbReference type="Pfam" id="PF13175"/>
    </source>
</evidence>
<dbReference type="PANTHER" id="PTHR43581">
    <property type="entry name" value="ATP/GTP PHOSPHATASE"/>
    <property type="match status" value="1"/>
</dbReference>
<protein>
    <recommendedName>
        <fullName evidence="1">Endonuclease GajA/Old nuclease/RecF-like AAA domain-containing protein</fullName>
    </recommendedName>
</protein>
<dbReference type="AlphaFoldDB" id="A0A7W4YFH2"/>
<organism evidence="2 3">
    <name type="scientific">Pseudoclavibacter helvolus</name>
    <dbReference type="NCBI Taxonomy" id="255205"/>
    <lineage>
        <taxon>Bacteria</taxon>
        <taxon>Bacillati</taxon>
        <taxon>Actinomycetota</taxon>
        <taxon>Actinomycetes</taxon>
        <taxon>Micrococcales</taxon>
        <taxon>Microbacteriaceae</taxon>
        <taxon>Pseudoclavibacter</taxon>
    </lineage>
</organism>
<gene>
    <name evidence="2" type="ORF">FHX72_001665</name>
</gene>
<evidence type="ECO:0000313" key="2">
    <source>
        <dbReference type="EMBL" id="MBB2957528.1"/>
    </source>
</evidence>
<accession>A0A7W4YFH2</accession>
<dbReference type="InterPro" id="IPR051396">
    <property type="entry name" value="Bact_Antivir_Def_Nuclease"/>
</dbReference>
<evidence type="ECO:0000313" key="3">
    <source>
        <dbReference type="Proteomes" id="UP000545286"/>
    </source>
</evidence>
<comment type="caution">
    <text evidence="2">The sequence shown here is derived from an EMBL/GenBank/DDBJ whole genome shotgun (WGS) entry which is preliminary data.</text>
</comment>
<reference evidence="2 3" key="1">
    <citation type="submission" date="2020-08" db="EMBL/GenBank/DDBJ databases">
        <title>Sequencing the genomes of 1000 actinobacteria strains.</title>
        <authorList>
            <person name="Klenk H.-P."/>
        </authorList>
    </citation>
    <scope>NUCLEOTIDE SEQUENCE [LARGE SCALE GENOMIC DNA]</scope>
    <source>
        <strain evidence="2 3">DSM 20419</strain>
    </source>
</reference>
<keyword evidence="3" id="KW-1185">Reference proteome</keyword>
<dbReference type="Pfam" id="PF13175">
    <property type="entry name" value="AAA_15"/>
    <property type="match status" value="1"/>
</dbReference>
<dbReference type="SUPFAM" id="SSF52540">
    <property type="entry name" value="P-loop containing nucleoside triphosphate hydrolases"/>
    <property type="match status" value="1"/>
</dbReference>
<name>A0A7W4YFH2_9MICO</name>
<dbReference type="InterPro" id="IPR027417">
    <property type="entry name" value="P-loop_NTPase"/>
</dbReference>
<dbReference type="Gene3D" id="3.40.50.300">
    <property type="entry name" value="P-loop containing nucleotide triphosphate hydrolases"/>
    <property type="match status" value="1"/>
</dbReference>
<dbReference type="Proteomes" id="UP000545286">
    <property type="component" value="Unassembled WGS sequence"/>
</dbReference>
<feature type="domain" description="Endonuclease GajA/Old nuclease/RecF-like AAA" evidence="1">
    <location>
        <begin position="1"/>
        <end position="382"/>
    </location>
</feature>
<dbReference type="PANTHER" id="PTHR43581:SF4">
    <property type="entry name" value="ATP_GTP PHOSPHATASE"/>
    <property type="match status" value="1"/>
</dbReference>
<dbReference type="EMBL" id="JACHWJ010000002">
    <property type="protein sequence ID" value="MBB2957528.1"/>
    <property type="molecule type" value="Genomic_DNA"/>
</dbReference>
<dbReference type="RefSeq" id="WP_183624282.1">
    <property type="nucleotide sequence ID" value="NZ_JACHWJ010000002.1"/>
</dbReference>